<dbReference type="Pfam" id="PF01547">
    <property type="entry name" value="SBP_bac_1"/>
    <property type="match status" value="1"/>
</dbReference>
<name>A0A6J4MNF0_9CHLR</name>
<organism evidence="6">
    <name type="scientific">uncultured Chloroflexia bacterium</name>
    <dbReference type="NCBI Taxonomy" id="1672391"/>
    <lineage>
        <taxon>Bacteria</taxon>
        <taxon>Bacillati</taxon>
        <taxon>Chloroflexota</taxon>
        <taxon>Chloroflexia</taxon>
        <taxon>environmental samples</taxon>
    </lineage>
</organism>
<sequence length="453" mass="50544">MRTRHLRNQLAQAVAWPLRIIGLYVGLSGSFALAQENAELLFTYWGSPQEKAAVESMVADFMEQHPDISVRAQHISNTTYVEKISAMLASGDPPDVAYLGEGQAFPWAAEGTLLDLSDYFKEDAEASSRLPTTYYNYGDGKTLGTNTAAETIVLYYNRALFEEAGVELPPTAAADAWTWDEFVEVAKKLTKDRSGNDATSADFDPENIETYGISFPQWWGGYLPLVYSNGGQFASEDGTELLLNQPEAVEVLQKMQDLIYVHHVSPTPAQSRAFPSADVMMQTGKVAMTMDGHWKVLDFSQLGMDWGMAVLPKFKEPVTILLGAPTVIFAATEYPDAAFEFYKFHNNPEYVNLFQKGLWMPLQETYYTDPEKTAAWLDGEEGVYPPEARDVLIDYTLNHTPLQPPTYWLKNFGQIESEALNPAFEGLWNGTLSAQEAMDQATEKAAPLLEGRW</sequence>
<keyword evidence="1" id="KW-1003">Cell membrane</keyword>
<dbReference type="AlphaFoldDB" id="A0A6J4MNF0"/>
<protein>
    <submittedName>
        <fullName evidence="6">N-Acetyl-D-glucosamine ABC transport system, sugar-binding protein</fullName>
    </submittedName>
</protein>
<evidence type="ECO:0000256" key="5">
    <source>
        <dbReference type="ARBA" id="ARBA00023288"/>
    </source>
</evidence>
<dbReference type="EMBL" id="CADCTR010002600">
    <property type="protein sequence ID" value="CAA9362257.1"/>
    <property type="molecule type" value="Genomic_DNA"/>
</dbReference>
<reference evidence="6" key="1">
    <citation type="submission" date="2020-02" db="EMBL/GenBank/DDBJ databases">
        <authorList>
            <person name="Meier V. D."/>
        </authorList>
    </citation>
    <scope>NUCLEOTIDE SEQUENCE</scope>
    <source>
        <strain evidence="6">AVDCRST_MAG93</strain>
    </source>
</reference>
<evidence type="ECO:0000256" key="4">
    <source>
        <dbReference type="ARBA" id="ARBA00023139"/>
    </source>
</evidence>
<dbReference type="SUPFAM" id="SSF53850">
    <property type="entry name" value="Periplasmic binding protein-like II"/>
    <property type="match status" value="1"/>
</dbReference>
<evidence type="ECO:0000256" key="1">
    <source>
        <dbReference type="ARBA" id="ARBA00022475"/>
    </source>
</evidence>
<dbReference type="PANTHER" id="PTHR43649:SF33">
    <property type="entry name" value="POLYGALACTURONAN_RHAMNOGALACTURONAN-BINDING PROTEIN YTCQ"/>
    <property type="match status" value="1"/>
</dbReference>
<keyword evidence="4" id="KW-0564">Palmitate</keyword>
<dbReference type="CDD" id="cd13585">
    <property type="entry name" value="PBP2_TMBP_like"/>
    <property type="match status" value="1"/>
</dbReference>
<evidence type="ECO:0000256" key="3">
    <source>
        <dbReference type="ARBA" id="ARBA00023136"/>
    </source>
</evidence>
<dbReference type="Gene3D" id="3.40.190.10">
    <property type="entry name" value="Periplasmic binding protein-like II"/>
    <property type="match status" value="1"/>
</dbReference>
<dbReference type="PANTHER" id="PTHR43649">
    <property type="entry name" value="ARABINOSE-BINDING PROTEIN-RELATED"/>
    <property type="match status" value="1"/>
</dbReference>
<accession>A0A6J4MNF0</accession>
<keyword evidence="2" id="KW-0732">Signal</keyword>
<dbReference type="InterPro" id="IPR006059">
    <property type="entry name" value="SBP"/>
</dbReference>
<gene>
    <name evidence="6" type="ORF">AVDCRST_MAG93-7727</name>
</gene>
<keyword evidence="5" id="KW-0449">Lipoprotein</keyword>
<evidence type="ECO:0000313" key="6">
    <source>
        <dbReference type="EMBL" id="CAA9362257.1"/>
    </source>
</evidence>
<evidence type="ECO:0000256" key="2">
    <source>
        <dbReference type="ARBA" id="ARBA00022729"/>
    </source>
</evidence>
<keyword evidence="3" id="KW-0472">Membrane</keyword>
<proteinExistence type="predicted"/>
<dbReference type="InterPro" id="IPR050490">
    <property type="entry name" value="Bact_solute-bd_prot1"/>
</dbReference>